<keyword evidence="1" id="KW-0472">Membrane</keyword>
<proteinExistence type="predicted"/>
<feature type="transmembrane region" description="Helical" evidence="1">
    <location>
        <begin position="46"/>
        <end position="64"/>
    </location>
</feature>
<keyword evidence="1" id="KW-1133">Transmembrane helix</keyword>
<feature type="transmembrane region" description="Helical" evidence="1">
    <location>
        <begin position="76"/>
        <end position="93"/>
    </location>
</feature>
<reference evidence="2" key="2">
    <citation type="submission" date="2019-12" db="EMBL/GenBank/DDBJ databases">
        <authorList>
            <consortium name="NCBI Pathogen Detection Project"/>
        </authorList>
    </citation>
    <scope>NUCLEOTIDE SEQUENCE</scope>
    <source>
        <strain evidence="2">1930</strain>
    </source>
</reference>
<feature type="transmembrane region" description="Helical" evidence="1">
    <location>
        <begin position="9"/>
        <end position="34"/>
    </location>
</feature>
<feature type="transmembrane region" description="Helical" evidence="1">
    <location>
        <begin position="105"/>
        <end position="125"/>
    </location>
</feature>
<dbReference type="RefSeq" id="WP_024700486.1">
    <property type="nucleotide sequence ID" value="NZ_CP034567.1"/>
</dbReference>
<accession>A0A8H9K4Z5</accession>
<protein>
    <submittedName>
        <fullName evidence="2">Uncharacterized protein</fullName>
    </submittedName>
</protein>
<comment type="caution">
    <text evidence="2">The sequence shown here is derived from an EMBL/GenBank/DDBJ whole genome shotgun (WGS) entry which is preliminary data.</text>
</comment>
<dbReference type="EMBL" id="DACQKT010000034">
    <property type="protein sequence ID" value="HAS6680261.1"/>
    <property type="molecule type" value="Genomic_DNA"/>
</dbReference>
<dbReference type="AlphaFoldDB" id="A0A8H9K4Z5"/>
<evidence type="ECO:0000256" key="1">
    <source>
        <dbReference type="SAM" id="Phobius"/>
    </source>
</evidence>
<organism evidence="2">
    <name type="scientific">Vibrio parahaemolyticus</name>
    <dbReference type="NCBI Taxonomy" id="670"/>
    <lineage>
        <taxon>Bacteria</taxon>
        <taxon>Pseudomonadati</taxon>
        <taxon>Pseudomonadota</taxon>
        <taxon>Gammaproteobacteria</taxon>
        <taxon>Vibrionales</taxon>
        <taxon>Vibrionaceae</taxon>
        <taxon>Vibrio</taxon>
    </lineage>
</organism>
<gene>
    <name evidence="2" type="ORF">I7278_26170</name>
</gene>
<dbReference type="Proteomes" id="UP000856022">
    <property type="component" value="Unassembled WGS sequence"/>
</dbReference>
<sequence length="129" mass="14726">MLSRLKEEWLALTLIIFVISVTSAFCYTILLGFASTPTSTFNEANQIALSLLIPSVLWLSRWSWRWCGPMDLRPQIVFSLISSVMLSIEMTNLLQIAHNAGLNEWYISIPATILLLLIDGIHTLYRKRK</sequence>
<name>A0A8H9K4Z5_VIBPH</name>
<reference evidence="2" key="1">
    <citation type="journal article" date="2018" name="Genome Biol.">
        <title>SKESA: strategic k-mer extension for scrupulous assemblies.</title>
        <authorList>
            <person name="Souvorov A."/>
            <person name="Agarwala R."/>
            <person name="Lipman D.J."/>
        </authorList>
    </citation>
    <scope>NUCLEOTIDE SEQUENCE</scope>
    <source>
        <strain evidence="2">1930</strain>
    </source>
</reference>
<evidence type="ECO:0000313" key="2">
    <source>
        <dbReference type="EMBL" id="HAS6680261.1"/>
    </source>
</evidence>
<keyword evidence="1" id="KW-0812">Transmembrane</keyword>